<gene>
    <name evidence="16" type="ORF">BMF94_2442</name>
</gene>
<evidence type="ECO:0000256" key="8">
    <source>
        <dbReference type="ARBA" id="ARBA00023052"/>
    </source>
</evidence>
<feature type="binding site" evidence="11">
    <location>
        <position position="438"/>
    </location>
    <ligand>
        <name>thiamine diphosphate</name>
        <dbReference type="ChEBI" id="CHEBI:58937"/>
    </ligand>
</feature>
<dbReference type="SMART" id="SM00861">
    <property type="entry name" value="Transket_pyr"/>
    <property type="match status" value="1"/>
</dbReference>
<dbReference type="EC" id="2.2.1.1" evidence="4"/>
<comment type="cofactor">
    <cofactor evidence="11">
        <name>thiamine diphosphate</name>
        <dbReference type="ChEBI" id="CHEBI:58937"/>
    </cofactor>
    <text evidence="11">Binds 1 thiamine pyrophosphate per subunit. During the reaction, the substrate forms a covalent intermediate with the cofactor.</text>
</comment>
<dbReference type="EMBL" id="PJQD01000023">
    <property type="protein sequence ID" value="POY74680.1"/>
    <property type="molecule type" value="Genomic_DNA"/>
</dbReference>
<feature type="binding site" evidence="10">
    <location>
        <position position="561"/>
    </location>
    <ligand>
        <name>substrate</name>
    </ligand>
</feature>
<feature type="binding site" evidence="11">
    <location>
        <position position="327"/>
    </location>
    <ligand>
        <name>thiamine diphosphate</name>
        <dbReference type="ChEBI" id="CHEBI:58937"/>
    </ligand>
</feature>
<dbReference type="OrthoDB" id="10267175at2759"/>
<dbReference type="SUPFAM" id="SSF52922">
    <property type="entry name" value="TK C-terminal domain-like"/>
    <property type="match status" value="1"/>
</dbReference>
<feature type="binding site" evidence="10">
    <location>
        <position position="659"/>
    </location>
    <ligand>
        <name>substrate</name>
    </ligand>
</feature>
<feature type="binding site" evidence="12">
    <location>
        <position position="356"/>
    </location>
    <ligand>
        <name>Mg(2+)</name>
        <dbReference type="ChEBI" id="CHEBI:18420"/>
    </ligand>
</feature>
<evidence type="ECO:0000256" key="7">
    <source>
        <dbReference type="ARBA" id="ARBA00022842"/>
    </source>
</evidence>
<dbReference type="Pfam" id="PF02779">
    <property type="entry name" value="Transket_pyr"/>
    <property type="match status" value="1"/>
</dbReference>
<feature type="binding site" evidence="12">
    <location>
        <position position="326"/>
    </location>
    <ligand>
        <name>Mg(2+)</name>
        <dbReference type="ChEBI" id="CHEBI:18420"/>
    </ligand>
</feature>
<dbReference type="InterPro" id="IPR009014">
    <property type="entry name" value="Transketo_C/PFOR_II"/>
</dbReference>
<dbReference type="FunFam" id="3.40.50.970:FF:000004">
    <property type="entry name" value="Transketolase"/>
    <property type="match status" value="1"/>
</dbReference>
<dbReference type="Pfam" id="PF00456">
    <property type="entry name" value="Transketolase_N"/>
    <property type="match status" value="1"/>
</dbReference>
<dbReference type="NCBIfam" id="TIGR00232">
    <property type="entry name" value="tktlase_bact"/>
    <property type="match status" value="1"/>
</dbReference>
<feature type="binding site" evidence="11">
    <location>
        <position position="233"/>
    </location>
    <ligand>
        <name>thiamine diphosphate</name>
        <dbReference type="ChEBI" id="CHEBI:58937"/>
    </ligand>
</feature>
<dbReference type="Gene3D" id="3.40.50.970">
    <property type="match status" value="2"/>
</dbReference>
<dbReference type="InterPro" id="IPR029061">
    <property type="entry name" value="THDP-binding"/>
</dbReference>
<feature type="binding site" evidence="11">
    <location>
        <begin position="285"/>
        <end position="287"/>
    </location>
    <ligand>
        <name>thiamine diphosphate</name>
        <dbReference type="ChEBI" id="CHEBI:58937"/>
    </ligand>
</feature>
<keyword evidence="7 12" id="KW-0460">Magnesium</keyword>
<dbReference type="AlphaFoldDB" id="A0A2S5BD35"/>
<dbReference type="GO" id="GO:0006098">
    <property type="term" value="P:pentose-phosphate shunt"/>
    <property type="evidence" value="ECO:0007669"/>
    <property type="project" value="TreeGrafter"/>
</dbReference>
<dbReference type="Gene3D" id="3.40.50.920">
    <property type="match status" value="1"/>
</dbReference>
<evidence type="ECO:0000256" key="6">
    <source>
        <dbReference type="ARBA" id="ARBA00022723"/>
    </source>
</evidence>
<keyword evidence="17" id="KW-1185">Reference proteome</keyword>
<feature type="binding site" evidence="10">
    <location>
        <position position="438"/>
    </location>
    <ligand>
        <name>substrate</name>
    </ligand>
</feature>
<feature type="compositionally biased region" description="Basic and acidic residues" evidence="14">
    <location>
        <begin position="60"/>
        <end position="78"/>
    </location>
</feature>
<organism evidence="16 17">
    <name type="scientific">Rhodotorula taiwanensis</name>
    <dbReference type="NCBI Taxonomy" id="741276"/>
    <lineage>
        <taxon>Eukaryota</taxon>
        <taxon>Fungi</taxon>
        <taxon>Dikarya</taxon>
        <taxon>Basidiomycota</taxon>
        <taxon>Pucciniomycotina</taxon>
        <taxon>Microbotryomycetes</taxon>
        <taxon>Sporidiobolales</taxon>
        <taxon>Sporidiobolaceae</taxon>
        <taxon>Rhodotorula</taxon>
    </lineage>
</organism>
<feature type="binding site" evidence="12">
    <location>
        <position position="358"/>
    </location>
    <ligand>
        <name>Mg(2+)</name>
        <dbReference type="ChEBI" id="CHEBI:18420"/>
    </ligand>
</feature>
<accession>A0A2S5BD35</accession>
<evidence type="ECO:0000256" key="12">
    <source>
        <dbReference type="PIRSR" id="PIRSR605478-4"/>
    </source>
</evidence>
<dbReference type="InterPro" id="IPR055152">
    <property type="entry name" value="Transketolase-like_C_2"/>
</dbReference>
<keyword evidence="8 11" id="KW-0786">Thiamine pyrophosphate</keyword>
<evidence type="ECO:0000256" key="9">
    <source>
        <dbReference type="PIRSR" id="PIRSR605478-1"/>
    </source>
</evidence>
<dbReference type="PANTHER" id="PTHR43522">
    <property type="entry name" value="TRANSKETOLASE"/>
    <property type="match status" value="1"/>
</dbReference>
<feature type="binding site" evidence="10">
    <location>
        <position position="534"/>
    </location>
    <ligand>
        <name>substrate</name>
    </ligand>
</feature>
<evidence type="ECO:0000256" key="5">
    <source>
        <dbReference type="ARBA" id="ARBA00022679"/>
    </source>
</evidence>
<feature type="binding site" evidence="11">
    <location>
        <position position="356"/>
    </location>
    <ligand>
        <name>thiamine diphosphate</name>
        <dbReference type="ChEBI" id="CHEBI:58937"/>
    </ligand>
</feature>
<evidence type="ECO:0000256" key="13">
    <source>
        <dbReference type="PIRSR" id="PIRSR605478-5"/>
    </source>
</evidence>
<feature type="site" description="Important for catalytic activity" evidence="13">
    <location>
        <position position="438"/>
    </location>
</feature>
<dbReference type="GO" id="GO:0004802">
    <property type="term" value="F:transketolase activity"/>
    <property type="evidence" value="ECO:0007669"/>
    <property type="project" value="UniProtKB-EC"/>
</dbReference>
<dbReference type="GO" id="GO:0005829">
    <property type="term" value="C:cytosol"/>
    <property type="evidence" value="ECO:0007669"/>
    <property type="project" value="TreeGrafter"/>
</dbReference>
<dbReference type="SUPFAM" id="SSF52518">
    <property type="entry name" value="Thiamin diphosphate-binding fold (THDP-binding)"/>
    <property type="match status" value="2"/>
</dbReference>
<dbReference type="GO" id="GO:0005634">
    <property type="term" value="C:nucleus"/>
    <property type="evidence" value="ECO:0007669"/>
    <property type="project" value="TreeGrafter"/>
</dbReference>
<evidence type="ECO:0000256" key="10">
    <source>
        <dbReference type="PIRSR" id="PIRSR605478-2"/>
    </source>
</evidence>
<evidence type="ECO:0000256" key="3">
    <source>
        <dbReference type="ARBA" id="ARBA00011738"/>
    </source>
</evidence>
<comment type="similarity">
    <text evidence="2">Belongs to the transketolase family.</text>
</comment>
<feature type="binding site" evidence="10">
    <location>
        <position position="651"/>
    </location>
    <ligand>
        <name>substrate</name>
    </ligand>
</feature>
<dbReference type="PANTHER" id="PTHR43522:SF6">
    <property type="entry name" value="TRANSKETOLASE-LIKE PYRIMIDINE-BINDING DOMAIN-CONTAINING PROTEIN-RELATED"/>
    <property type="match status" value="1"/>
</dbReference>
<reference evidence="16 17" key="1">
    <citation type="journal article" date="2018" name="Front. Microbiol.">
        <title>Prospects for Fungal Bioremediation of Acidic Radioactive Waste Sites: Characterization and Genome Sequence of Rhodotorula taiwanensis MD1149.</title>
        <authorList>
            <person name="Tkavc R."/>
            <person name="Matrosova V.Y."/>
            <person name="Grichenko O.E."/>
            <person name="Gostincar C."/>
            <person name="Volpe R.P."/>
            <person name="Klimenkova P."/>
            <person name="Gaidamakova E.K."/>
            <person name="Zhou C.E."/>
            <person name="Stewart B.J."/>
            <person name="Lyman M.G."/>
            <person name="Malfatti S.A."/>
            <person name="Rubinfeld B."/>
            <person name="Courtot M."/>
            <person name="Singh J."/>
            <person name="Dalgard C.L."/>
            <person name="Hamilton T."/>
            <person name="Frey K.G."/>
            <person name="Gunde-Cimerman N."/>
            <person name="Dugan L."/>
            <person name="Daly M.J."/>
        </authorList>
    </citation>
    <scope>NUCLEOTIDE SEQUENCE [LARGE SCALE GENOMIC DNA]</scope>
    <source>
        <strain evidence="16 17">MD1149</strain>
    </source>
</reference>
<evidence type="ECO:0000259" key="15">
    <source>
        <dbReference type="SMART" id="SM00861"/>
    </source>
</evidence>
<evidence type="ECO:0000256" key="11">
    <source>
        <dbReference type="PIRSR" id="PIRSR605478-3"/>
    </source>
</evidence>
<evidence type="ECO:0000256" key="1">
    <source>
        <dbReference type="ARBA" id="ARBA00001941"/>
    </source>
</evidence>
<feature type="binding site" evidence="10">
    <location>
        <position position="710"/>
    </location>
    <ligand>
        <name>substrate</name>
    </ligand>
</feature>
<keyword evidence="5" id="KW-0808">Transferase</keyword>
<dbReference type="CDD" id="cd07033">
    <property type="entry name" value="TPP_PYR_DXS_TK_like"/>
    <property type="match status" value="1"/>
</dbReference>
<dbReference type="Pfam" id="PF22613">
    <property type="entry name" value="Transketolase_C_1"/>
    <property type="match status" value="1"/>
</dbReference>
<feature type="binding site" evidence="11">
    <location>
        <position position="627"/>
    </location>
    <ligand>
        <name>thiamine diphosphate</name>
        <dbReference type="ChEBI" id="CHEBI:58937"/>
    </ligand>
</feature>
<keyword evidence="6 12" id="KW-0479">Metal-binding</keyword>
<dbReference type="GO" id="GO:0046872">
    <property type="term" value="F:metal ion binding"/>
    <property type="evidence" value="ECO:0007669"/>
    <property type="project" value="UniProtKB-KW"/>
</dbReference>
<feature type="region of interest" description="Disordered" evidence="14">
    <location>
        <begin position="1"/>
        <end position="23"/>
    </location>
</feature>
<feature type="compositionally biased region" description="Polar residues" evidence="14">
    <location>
        <begin position="79"/>
        <end position="88"/>
    </location>
</feature>
<dbReference type="InterPro" id="IPR005478">
    <property type="entry name" value="Transketolase_bac-like"/>
</dbReference>
<proteinExistence type="inferred from homology"/>
<dbReference type="Proteomes" id="UP000237144">
    <property type="component" value="Unassembled WGS sequence"/>
</dbReference>
<protein>
    <recommendedName>
        <fullName evidence="4">transketolase</fullName>
        <ecNumber evidence="4">2.2.1.1</ecNumber>
    </recommendedName>
</protein>
<dbReference type="InterPro" id="IPR033247">
    <property type="entry name" value="Transketolase_fam"/>
</dbReference>
<comment type="caution">
    <text evidence="16">The sequence shown here is derived from an EMBL/GenBank/DDBJ whole genome shotgun (WGS) entry which is preliminary data.</text>
</comment>
<feature type="binding site" evidence="10">
    <location>
        <position position="193"/>
    </location>
    <ligand>
        <name>substrate</name>
    </ligand>
</feature>
<dbReference type="STRING" id="741276.A0A2S5BD35"/>
<comment type="cofactor">
    <cofactor evidence="1">
        <name>Co(2+)</name>
        <dbReference type="ChEBI" id="CHEBI:48828"/>
    </cofactor>
</comment>
<dbReference type="InterPro" id="IPR005475">
    <property type="entry name" value="Transketolase-like_Pyr-bd"/>
</dbReference>
<dbReference type="CDD" id="cd02012">
    <property type="entry name" value="TPP_TK"/>
    <property type="match status" value="1"/>
</dbReference>
<evidence type="ECO:0000313" key="17">
    <source>
        <dbReference type="Proteomes" id="UP000237144"/>
    </source>
</evidence>
<evidence type="ECO:0000256" key="2">
    <source>
        <dbReference type="ARBA" id="ARBA00007131"/>
    </source>
</evidence>
<evidence type="ECO:0000256" key="14">
    <source>
        <dbReference type="SAM" id="MobiDB-lite"/>
    </source>
</evidence>
<feature type="region of interest" description="Disordered" evidence="14">
    <location>
        <begin position="53"/>
        <end position="113"/>
    </location>
</feature>
<dbReference type="InterPro" id="IPR020826">
    <property type="entry name" value="Transketolase_BS"/>
</dbReference>
<evidence type="ECO:0000256" key="4">
    <source>
        <dbReference type="ARBA" id="ARBA00013152"/>
    </source>
</evidence>
<feature type="binding site" evidence="10">
    <location>
        <position position="663"/>
    </location>
    <ligand>
        <name>substrate</name>
    </ligand>
</feature>
<comment type="cofactor">
    <cofactor evidence="12">
        <name>Mg(2+)</name>
        <dbReference type="ChEBI" id="CHEBI:18420"/>
    </cofactor>
    <text evidence="12">Binds 1 Mg(2+) ion per subunit. Can also utilize other divalent metal cations, such as Ca(2+), Mn(2+) and Co(2+).</text>
</comment>
<feature type="domain" description="Transketolase-like pyrimidine-binding" evidence="15">
    <location>
        <begin position="531"/>
        <end position="715"/>
    </location>
</feature>
<feature type="site" description="Important for catalytic activity" evidence="13">
    <location>
        <position position="193"/>
    </location>
</feature>
<evidence type="ECO:0000313" key="16">
    <source>
        <dbReference type="EMBL" id="POY74680.1"/>
    </source>
</evidence>
<sequence>MKRAAYSAAARQIQSDSRDAAAPSRWAPICANAPELLILFSSFRHRTLGRGALNFRPRPMSREKPGHQTEGRKNERSSSRLSTHASQRSARRSSTDFRRGRTPVHPPQWAARRPRCGARSGGCLCFLHRLPGCSLYGGIAIRLRETCKMPHATPLPVSELKSDTNPKVASDALVLATIRCLAADIVQAYKGGHAGTPMGAAAIGVALFREAMRFNPRNPLWLNRDRFVLSAGHACLLQYINLMLSGYEAWTLDEVKRYHSRDFKTSKAAGHPEIEQEAGIEVTTGPLGQGIANSVGLAMAAKQLAAQYNKPGFDIVDNKIWCFTGDGCLQEGVGQEAISVAGHFGLDNLILVYDCNKITVDGTIDNCFTEDIPLRFQAAGWNVISAGRPELEDDAAKEISNIAAALQQAREHTGAPTLVIVETTIGFGSRKQNTGPIHGQALGDEEVAYVKEKFRLDPQQRFVVPDSVRRSYAQVAPRGSALEQEWDDLMRRYTEAYPSEAQEFARRVSGQLPAGWQDLLPSRDQLPTAPQPTRKSSGIVVEALASRFPDFVAGSADLLESTFVSWKGMTEFQQPSSGFGDYAGRQIRYGIREHSMAAIATGLAAYLPQSAQGTSGFIPIISTFFMFTLYAAPALRMAALQKLRTITVATHDSLGIGEDGPTHQPIALASFFRALPGLRLWRPADAEEVIAAWQFAIEGEAGPSVLCFSRQAVPLLDGSDRTGATRGGYTLATYPADVAGSSPKLVLVSTGSEVALAVAVAKRLAGQGIATSVVSMPCMEIFDKQPLEYKRKVLPSNKALVVAIEPWASFGWARYAHASVSMHTFGHSGPQADLFEMFGFGEENVAKVVGDFVERHASELPGVGEFEELLLGHVAH</sequence>
<name>A0A2S5BD35_9BASI</name>
<feature type="active site" description="Proton donor" evidence="9">
    <location>
        <position position="593"/>
    </location>
</feature>
<comment type="subunit">
    <text evidence="3">Homodimer.</text>
</comment>
<dbReference type="InterPro" id="IPR005474">
    <property type="entry name" value="Transketolase_N"/>
</dbReference>
<dbReference type="PROSITE" id="PS00802">
    <property type="entry name" value="TRANSKETOLASE_2"/>
    <property type="match status" value="1"/>
</dbReference>